<dbReference type="Pfam" id="PF00702">
    <property type="entry name" value="Hydrolase"/>
    <property type="match status" value="1"/>
</dbReference>
<dbReference type="InterPro" id="IPR023214">
    <property type="entry name" value="HAD_sf"/>
</dbReference>
<keyword evidence="3" id="KW-1185">Reference proteome</keyword>
<keyword evidence="1 2" id="KW-0378">Hydrolase</keyword>
<name>A0ABT7SDL5_9CELL</name>
<dbReference type="InterPro" id="IPR006439">
    <property type="entry name" value="HAD-SF_hydro_IA"/>
</dbReference>
<comment type="caution">
    <text evidence="2">The sequence shown here is derived from an EMBL/GenBank/DDBJ whole genome shotgun (WGS) entry which is preliminary data.</text>
</comment>
<dbReference type="InterPro" id="IPR051540">
    <property type="entry name" value="S-2-haloacid_dehalogenase"/>
</dbReference>
<dbReference type="SFLD" id="SFLDS00003">
    <property type="entry name" value="Haloacid_Dehalogenase"/>
    <property type="match status" value="1"/>
</dbReference>
<dbReference type="EC" id="3.1.3.-" evidence="2"/>
<dbReference type="EMBL" id="JAUCGQ010000001">
    <property type="protein sequence ID" value="MDM7854278.1"/>
    <property type="molecule type" value="Genomic_DNA"/>
</dbReference>
<gene>
    <name evidence="2" type="ORF">QRT04_04975</name>
</gene>
<dbReference type="PRINTS" id="PR00413">
    <property type="entry name" value="HADHALOGNASE"/>
</dbReference>
<dbReference type="NCBIfam" id="TIGR01549">
    <property type="entry name" value="HAD-SF-IA-v1"/>
    <property type="match status" value="1"/>
</dbReference>
<organism evidence="2 3">
    <name type="scientific">Cellulomonas alba</name>
    <dbReference type="NCBI Taxonomy" id="3053467"/>
    <lineage>
        <taxon>Bacteria</taxon>
        <taxon>Bacillati</taxon>
        <taxon>Actinomycetota</taxon>
        <taxon>Actinomycetes</taxon>
        <taxon>Micrococcales</taxon>
        <taxon>Cellulomonadaceae</taxon>
        <taxon>Cellulomonas</taxon>
    </lineage>
</organism>
<reference evidence="2 3" key="1">
    <citation type="submission" date="2023-06" db="EMBL/GenBank/DDBJ databases">
        <title>Cellulomonas sp. MW4 Whole genome sequence.</title>
        <authorList>
            <person name="Park S."/>
        </authorList>
    </citation>
    <scope>NUCLEOTIDE SEQUENCE [LARGE SCALE GENOMIC DNA]</scope>
    <source>
        <strain evidence="2 3">MW4</strain>
    </source>
</reference>
<evidence type="ECO:0000313" key="2">
    <source>
        <dbReference type="EMBL" id="MDM7854278.1"/>
    </source>
</evidence>
<dbReference type="InterPro" id="IPR023198">
    <property type="entry name" value="PGP-like_dom2"/>
</dbReference>
<dbReference type="GO" id="GO:0016787">
    <property type="term" value="F:hydrolase activity"/>
    <property type="evidence" value="ECO:0007669"/>
    <property type="project" value="UniProtKB-KW"/>
</dbReference>
<dbReference type="Proteomes" id="UP001529338">
    <property type="component" value="Unassembled WGS sequence"/>
</dbReference>
<evidence type="ECO:0000256" key="1">
    <source>
        <dbReference type="ARBA" id="ARBA00022801"/>
    </source>
</evidence>
<dbReference type="Gene3D" id="1.10.150.240">
    <property type="entry name" value="Putative phosphatase, domain 2"/>
    <property type="match status" value="1"/>
</dbReference>
<dbReference type="InterPro" id="IPR036412">
    <property type="entry name" value="HAD-like_sf"/>
</dbReference>
<accession>A0ABT7SDL5</accession>
<dbReference type="PANTHER" id="PTHR43316">
    <property type="entry name" value="HYDROLASE, HALOACID DELAHOGENASE-RELATED"/>
    <property type="match status" value="1"/>
</dbReference>
<evidence type="ECO:0000313" key="3">
    <source>
        <dbReference type="Proteomes" id="UP001529338"/>
    </source>
</evidence>
<dbReference type="SUPFAM" id="SSF56784">
    <property type="entry name" value="HAD-like"/>
    <property type="match status" value="1"/>
</dbReference>
<dbReference type="PANTHER" id="PTHR43316:SF3">
    <property type="entry name" value="HALOACID DEHALOGENASE, TYPE II (AFU_ORTHOLOGUE AFUA_2G07750)-RELATED"/>
    <property type="match status" value="1"/>
</dbReference>
<dbReference type="RefSeq" id="WP_289453972.1">
    <property type="nucleotide sequence ID" value="NZ_JAUCGQ010000001.1"/>
</dbReference>
<dbReference type="Gene3D" id="3.40.50.1000">
    <property type="entry name" value="HAD superfamily/HAD-like"/>
    <property type="match status" value="1"/>
</dbReference>
<protein>
    <submittedName>
        <fullName evidence="2">HAD family hydrolase</fullName>
        <ecNumber evidence="2">3.1.3.-</ecNumber>
    </submittedName>
</protein>
<proteinExistence type="predicted"/>
<sequence length="228" mass="24261">MAVRGVLLDFYGTVVEDDDHTVAALCADVGASVHAPAEVVARVWTAAWRALCAESTGASFRTQRALARESLAMTLRELGSPLDVDPLHARQVARWAEPRAYDDAVALLAELRRRDLPVCVVSDVDDADLEASIDRAGLDLPRRVTSQQARAYKPDARPFLLALDLLGLEAADVVHVGDSVSSDVDGAAALGIRAVWVDRRGRGTAQAERATWAVPDLYGLGAVLAAAG</sequence>
<dbReference type="SFLD" id="SFLDG01129">
    <property type="entry name" value="C1.5:_HAD__Beta-PGM__Phosphata"/>
    <property type="match status" value="1"/>
</dbReference>